<dbReference type="STRING" id="504487.JCM19538_1085"/>
<proteinExistence type="predicted"/>
<dbReference type="Proteomes" id="UP000029646">
    <property type="component" value="Unassembled WGS sequence"/>
</dbReference>
<dbReference type="Pfam" id="PF08220">
    <property type="entry name" value="HTH_DeoR"/>
    <property type="match status" value="1"/>
</dbReference>
<evidence type="ECO:0000313" key="5">
    <source>
        <dbReference type="EMBL" id="GAL72902.1"/>
    </source>
</evidence>
<reference evidence="8" key="1">
    <citation type="journal article" date="2014" name="Genome Announc.">
        <title>Draft Genome Sequence of Marine Flavobacterium Jejuia pallidilutea Strain 11shimoA1 and Pigmentation Mutants.</title>
        <authorList>
            <person name="Takatani N."/>
            <person name="Nakanishi M."/>
            <person name="Meirelles P."/>
            <person name="Mino S."/>
            <person name="Suda W."/>
            <person name="Oshima K."/>
            <person name="Hattori M."/>
            <person name="Ohkuma M."/>
            <person name="Hosokawa M."/>
            <person name="Miyashita K."/>
            <person name="Thompson F.L."/>
            <person name="Niwa A."/>
            <person name="Sawabe T."/>
            <person name="Sawabe T."/>
        </authorList>
    </citation>
    <scope>NUCLEOTIDE SEQUENCE [LARGE SCALE GENOMIC DNA]</scope>
    <source>
        <strain evidence="8">JCM 19538</strain>
    </source>
</reference>
<keyword evidence="1" id="KW-0805">Transcription regulation</keyword>
<keyword evidence="8" id="KW-1185">Reference proteome</keyword>
<evidence type="ECO:0000256" key="2">
    <source>
        <dbReference type="ARBA" id="ARBA00023163"/>
    </source>
</evidence>
<dbReference type="Proteomes" id="UP000029641">
    <property type="component" value="Unassembled WGS sequence"/>
</dbReference>
<organism evidence="5 7">
    <name type="scientific">Jejuia pallidilutea</name>
    <dbReference type="NCBI Taxonomy" id="504487"/>
    <lineage>
        <taxon>Bacteria</taxon>
        <taxon>Pseudomonadati</taxon>
        <taxon>Bacteroidota</taxon>
        <taxon>Flavobacteriia</taxon>
        <taxon>Flavobacteriales</taxon>
        <taxon>Flavobacteriaceae</taxon>
        <taxon>Jejuia</taxon>
    </lineage>
</organism>
<dbReference type="GO" id="GO:0003700">
    <property type="term" value="F:DNA-binding transcription factor activity"/>
    <property type="evidence" value="ECO:0007669"/>
    <property type="project" value="InterPro"/>
</dbReference>
<evidence type="ECO:0000313" key="4">
    <source>
        <dbReference type="EMBL" id="GAL68870.1"/>
    </source>
</evidence>
<dbReference type="AlphaFoldDB" id="A0A090WZW5"/>
<evidence type="ECO:0000313" key="7">
    <source>
        <dbReference type="Proteomes" id="UP000029646"/>
    </source>
</evidence>
<dbReference type="RefSeq" id="WP_042246508.1">
    <property type="nucleotide sequence ID" value="NZ_BBNR01000027.1"/>
</dbReference>
<evidence type="ECO:0000313" key="6">
    <source>
        <dbReference type="EMBL" id="GAL91027.1"/>
    </source>
</evidence>
<dbReference type="EMBL" id="BBNR01000027">
    <property type="protein sequence ID" value="GAL68870.1"/>
    <property type="molecule type" value="Genomic_DNA"/>
</dbReference>
<dbReference type="EMBL" id="BBNY01000090">
    <property type="protein sequence ID" value="GAL91027.1"/>
    <property type="molecule type" value="Genomic_DNA"/>
</dbReference>
<dbReference type="InterPro" id="IPR001034">
    <property type="entry name" value="DeoR_HTH"/>
</dbReference>
<dbReference type="InterPro" id="IPR036388">
    <property type="entry name" value="WH-like_DNA-bd_sf"/>
</dbReference>
<dbReference type="OrthoDB" id="1450282at2"/>
<evidence type="ECO:0000259" key="3">
    <source>
        <dbReference type="Pfam" id="PF08220"/>
    </source>
</evidence>
<dbReference type="InterPro" id="IPR036390">
    <property type="entry name" value="WH_DNA-bd_sf"/>
</dbReference>
<evidence type="ECO:0000256" key="1">
    <source>
        <dbReference type="ARBA" id="ARBA00023015"/>
    </source>
</evidence>
<sequence length="66" mass="8123">MTYHERKEKEKHLLYLIEQKRLCSLEKVANDYECSIRTIKRMLENLRNEGKTIVYCRKSNKYLLEK</sequence>
<evidence type="ECO:0000313" key="8">
    <source>
        <dbReference type="Proteomes" id="UP000030184"/>
    </source>
</evidence>
<feature type="domain" description="HTH deoR-type" evidence="3">
    <location>
        <begin position="11"/>
        <end position="51"/>
    </location>
</feature>
<gene>
    <name evidence="4" type="ORF">JCM19301_2593</name>
    <name evidence="5" type="ORF">JCM19302_1751</name>
    <name evidence="6" type="ORF">JCM19538_1085</name>
</gene>
<dbReference type="EMBL" id="BBNS01000034">
    <property type="protein sequence ID" value="GAL72902.1"/>
    <property type="molecule type" value="Genomic_DNA"/>
</dbReference>
<comment type="caution">
    <text evidence="5">The sequence shown here is derived from an EMBL/GenBank/DDBJ whole genome shotgun (WGS) entry which is preliminary data.</text>
</comment>
<dbReference type="SUPFAM" id="SSF46785">
    <property type="entry name" value="Winged helix' DNA-binding domain"/>
    <property type="match status" value="1"/>
</dbReference>
<accession>A0A090WZW5</accession>
<dbReference type="eggNOG" id="ENOG5033NNS">
    <property type="taxonomic scope" value="Bacteria"/>
</dbReference>
<dbReference type="Gene3D" id="1.10.10.10">
    <property type="entry name" value="Winged helix-like DNA-binding domain superfamily/Winged helix DNA-binding domain"/>
    <property type="match status" value="1"/>
</dbReference>
<name>A0A090WZW5_9FLAO</name>
<keyword evidence="2" id="KW-0804">Transcription</keyword>
<dbReference type="Proteomes" id="UP000030184">
    <property type="component" value="Unassembled WGS sequence"/>
</dbReference>
<protein>
    <recommendedName>
        <fullName evidence="3">HTH deoR-type domain-containing protein</fullName>
    </recommendedName>
</protein>